<keyword evidence="3" id="KW-1185">Reference proteome</keyword>
<dbReference type="InterPro" id="IPR038610">
    <property type="entry name" value="FliK-like_C_sf"/>
</dbReference>
<dbReference type="Gene3D" id="3.30.750.140">
    <property type="match status" value="1"/>
</dbReference>
<reference evidence="2 3" key="1">
    <citation type="submission" date="2021-08" db="EMBL/GenBank/DDBJ databases">
        <title>complete genome sequencing of Deefgea sp. D25.</title>
        <authorList>
            <person name="Bae J.-W."/>
            <person name="Gim D.-H."/>
        </authorList>
    </citation>
    <scope>NUCLEOTIDE SEQUENCE [LARGE SCALE GENOMIC DNA]</scope>
    <source>
        <strain evidence="2 3">D25</strain>
    </source>
</reference>
<evidence type="ECO:0000313" key="2">
    <source>
        <dbReference type="EMBL" id="QZA79196.1"/>
    </source>
</evidence>
<keyword evidence="2" id="KW-0969">Cilium</keyword>
<gene>
    <name evidence="2" type="ORF">K4H28_07320</name>
</gene>
<dbReference type="Pfam" id="PF02120">
    <property type="entry name" value="Flg_hook"/>
    <property type="match status" value="1"/>
</dbReference>
<evidence type="ECO:0000313" key="3">
    <source>
        <dbReference type="Proteomes" id="UP000825679"/>
    </source>
</evidence>
<name>A0ABX8Z9F5_9NEIS</name>
<keyword evidence="2" id="KW-0282">Flagellum</keyword>
<dbReference type="Proteomes" id="UP000825679">
    <property type="component" value="Chromosome"/>
</dbReference>
<dbReference type="InterPro" id="IPR021136">
    <property type="entry name" value="Flagellar_hook_control-like_C"/>
</dbReference>
<sequence>MLAGNMSSTLLSQYLRGQQGVMEAVKLSPDDIRLTVGEKVQATVTNQLPNGRFAVLIKDQLLDLNLPRNTQPGEKLDLTVISKSPTLTFSLAQPEAKPTLTQAPNVELSKGAALLNQVLEKSSDGKPAVLQQALPLFSAKPDTTQLAGQLAGRLAESGLFYESHQAEWVTGQRPLQSLMREPQATMHLSNVNQGLGGENKAAEGDSPQLVDKNAKTAFNNEIAQQSLLKKADDIPPEQAMRQLVRQQVDLLEQRPLVWQGNAWPGQPLKWELELQNEQEPEADLSVGQRQWQTKLELTLPKLGELGVVATMVNGQFSLRFKAMDEKTAALIKQHQPDLLQRFEAAGLSLIQSRIDNENP</sequence>
<dbReference type="EMBL" id="CP081150">
    <property type="protein sequence ID" value="QZA79196.1"/>
    <property type="molecule type" value="Genomic_DNA"/>
</dbReference>
<keyword evidence="2" id="KW-0966">Cell projection</keyword>
<protein>
    <submittedName>
        <fullName evidence="2">Flagellar hook-length control protein FliK</fullName>
    </submittedName>
</protein>
<organism evidence="2 3">
    <name type="scientific">Deefgea tanakiae</name>
    <dbReference type="NCBI Taxonomy" id="2865840"/>
    <lineage>
        <taxon>Bacteria</taxon>
        <taxon>Pseudomonadati</taxon>
        <taxon>Pseudomonadota</taxon>
        <taxon>Betaproteobacteria</taxon>
        <taxon>Neisseriales</taxon>
        <taxon>Chitinibacteraceae</taxon>
        <taxon>Deefgea</taxon>
    </lineage>
</organism>
<accession>A0ABX8Z9F5</accession>
<proteinExistence type="predicted"/>
<evidence type="ECO:0000259" key="1">
    <source>
        <dbReference type="Pfam" id="PF02120"/>
    </source>
</evidence>
<dbReference type="RefSeq" id="WP_221007715.1">
    <property type="nucleotide sequence ID" value="NZ_CP081150.1"/>
</dbReference>
<feature type="domain" description="Flagellar hook-length control protein-like C-terminal" evidence="1">
    <location>
        <begin position="285"/>
        <end position="355"/>
    </location>
</feature>